<name>A0A099K8H1_COLPS</name>
<organism evidence="5 6">
    <name type="scientific">Colwellia psychrerythraea</name>
    <name type="common">Vibrio psychroerythus</name>
    <dbReference type="NCBI Taxonomy" id="28229"/>
    <lineage>
        <taxon>Bacteria</taxon>
        <taxon>Pseudomonadati</taxon>
        <taxon>Pseudomonadota</taxon>
        <taxon>Gammaproteobacteria</taxon>
        <taxon>Alteromonadales</taxon>
        <taxon>Colwelliaceae</taxon>
        <taxon>Colwellia</taxon>
    </lineage>
</organism>
<dbReference type="SMART" id="SM00342">
    <property type="entry name" value="HTH_ARAC"/>
    <property type="match status" value="1"/>
</dbReference>
<evidence type="ECO:0000259" key="4">
    <source>
        <dbReference type="PROSITE" id="PS01124"/>
    </source>
</evidence>
<evidence type="ECO:0000313" key="6">
    <source>
        <dbReference type="Proteomes" id="UP000029843"/>
    </source>
</evidence>
<keyword evidence="1" id="KW-0805">Transcription regulation</keyword>
<dbReference type="GO" id="GO:0000976">
    <property type="term" value="F:transcription cis-regulatory region binding"/>
    <property type="evidence" value="ECO:0007669"/>
    <property type="project" value="TreeGrafter"/>
</dbReference>
<feature type="domain" description="HTH araC/xylS-type" evidence="4">
    <location>
        <begin position="233"/>
        <end position="331"/>
    </location>
</feature>
<dbReference type="Gene3D" id="1.10.10.60">
    <property type="entry name" value="Homeodomain-like"/>
    <property type="match status" value="1"/>
</dbReference>
<accession>A0A099K8H1</accession>
<keyword evidence="3" id="KW-0804">Transcription</keyword>
<evidence type="ECO:0000256" key="3">
    <source>
        <dbReference type="ARBA" id="ARBA00023163"/>
    </source>
</evidence>
<dbReference type="Pfam" id="PF12833">
    <property type="entry name" value="HTH_18"/>
    <property type="match status" value="1"/>
</dbReference>
<dbReference type="PANTHER" id="PTHR47894">
    <property type="entry name" value="HTH-TYPE TRANSCRIPTIONAL REGULATOR GADX"/>
    <property type="match status" value="1"/>
</dbReference>
<comment type="caution">
    <text evidence="5">The sequence shown here is derived from an EMBL/GenBank/DDBJ whole genome shotgun (WGS) entry which is preliminary data.</text>
</comment>
<evidence type="ECO:0000313" key="5">
    <source>
        <dbReference type="EMBL" id="KGJ86575.1"/>
    </source>
</evidence>
<dbReference type="SUPFAM" id="SSF46689">
    <property type="entry name" value="Homeodomain-like"/>
    <property type="match status" value="1"/>
</dbReference>
<dbReference type="OrthoDB" id="5582699at2"/>
<dbReference type="RefSeq" id="WP_033095824.1">
    <property type="nucleotide sequence ID" value="NZ_JQED01000056.1"/>
</dbReference>
<dbReference type="AlphaFoldDB" id="A0A099K8H1"/>
<reference evidence="5 6" key="1">
    <citation type="submission" date="2014-08" db="EMBL/GenBank/DDBJ databases">
        <title>Genomic and Phenotypic Diversity of Colwellia psychrerythraea strains from Disparate Marine Basins.</title>
        <authorList>
            <person name="Techtmann S.M."/>
            <person name="Stelling S.C."/>
            <person name="Utturkar S.M."/>
            <person name="Alshibli N."/>
            <person name="Harris A."/>
            <person name="Brown S.D."/>
            <person name="Hazen T.C."/>
        </authorList>
    </citation>
    <scope>NUCLEOTIDE SEQUENCE [LARGE SCALE GENOMIC DNA]</scope>
    <source>
        <strain evidence="5 6">ND2E</strain>
    </source>
</reference>
<dbReference type="Proteomes" id="UP000029843">
    <property type="component" value="Unassembled WGS sequence"/>
</dbReference>
<dbReference type="InterPro" id="IPR009057">
    <property type="entry name" value="Homeodomain-like_sf"/>
</dbReference>
<evidence type="ECO:0000256" key="1">
    <source>
        <dbReference type="ARBA" id="ARBA00023015"/>
    </source>
</evidence>
<dbReference type="GO" id="GO:0003700">
    <property type="term" value="F:DNA-binding transcription factor activity"/>
    <property type="evidence" value="ECO:0007669"/>
    <property type="project" value="InterPro"/>
</dbReference>
<dbReference type="Pfam" id="PF12625">
    <property type="entry name" value="Arabinose_bd"/>
    <property type="match status" value="1"/>
</dbReference>
<keyword evidence="2" id="KW-0238">DNA-binding</keyword>
<dbReference type="PANTHER" id="PTHR47894:SF4">
    <property type="entry name" value="HTH-TYPE TRANSCRIPTIONAL REGULATOR GADX"/>
    <property type="match status" value="1"/>
</dbReference>
<dbReference type="PATRIC" id="fig|28229.4.peg.4236"/>
<dbReference type="InterPro" id="IPR018060">
    <property type="entry name" value="HTH_AraC"/>
</dbReference>
<protein>
    <submittedName>
        <fullName evidence="5">Transcriptional regulator, AraC family</fullName>
    </submittedName>
</protein>
<evidence type="ECO:0000256" key="2">
    <source>
        <dbReference type="ARBA" id="ARBA00023125"/>
    </source>
</evidence>
<dbReference type="EMBL" id="JQED01000056">
    <property type="protein sequence ID" value="KGJ86575.1"/>
    <property type="molecule type" value="Genomic_DNA"/>
</dbReference>
<dbReference type="GO" id="GO:0005829">
    <property type="term" value="C:cytosol"/>
    <property type="evidence" value="ECO:0007669"/>
    <property type="project" value="TreeGrafter"/>
</dbReference>
<gene>
    <name evidence="5" type="ORF">ND2E_0747</name>
</gene>
<dbReference type="InterPro" id="IPR032687">
    <property type="entry name" value="AraC-type_N"/>
</dbReference>
<sequence>MTAHHVRAAFLKSCLEVVEELGVNTSLLLDNAGLSKDMLLEPESFVPLDTAVQVMEAAALEAKCEHIGLLIGSRVGLKSLGILGVMVHSASSFHEGLKDTIKYLSLNVTGLKRTLTINEGIAVLSSNYDSSKIGLSRQARQLTVSLMWAVLTNLTIEPWRPISISFTFSEPKDRVFYRKLFKTHIYFNAEYDGIAFHEADLKMKLATGDKQLHQIISNQVIKPEYTSAPNFIDEVKNYIAKNLELGITAQSEVLKYFPMELRTFQNRFKKHGTSYQEVLDEIRFKKAELYLADSSLKLYQIADLLGYKSGGAFSLAFNNRYKMTPSQWKKSFLSQN</sequence>
<proteinExistence type="predicted"/>
<dbReference type="PROSITE" id="PS01124">
    <property type="entry name" value="HTH_ARAC_FAMILY_2"/>
    <property type="match status" value="1"/>
</dbReference>